<keyword evidence="1" id="KW-0472">Membrane</keyword>
<gene>
    <name evidence="2" type="ORF">MAUB_11090</name>
</gene>
<keyword evidence="1" id="KW-0812">Transmembrane</keyword>
<protein>
    <submittedName>
        <fullName evidence="2">Uncharacterized protein</fullName>
    </submittedName>
</protein>
<keyword evidence="1" id="KW-1133">Transmembrane helix</keyword>
<evidence type="ECO:0000313" key="3">
    <source>
        <dbReference type="Proteomes" id="UP000465609"/>
    </source>
</evidence>
<accession>A0ABN5YN49</accession>
<proteinExistence type="predicted"/>
<evidence type="ECO:0000313" key="2">
    <source>
        <dbReference type="EMBL" id="BBX83236.1"/>
    </source>
</evidence>
<sequence length="69" mass="7801">MPYKSLVFAALARTVERERPFATPLSDDLRRDAMSDFALYVGGVFALIVAAGLPYQGKTWYSRWSANER</sequence>
<reference evidence="2 3" key="1">
    <citation type="journal article" date="2019" name="Emerg. Microbes Infect.">
        <title>Comprehensive subspecies identification of 175 nontuberculous mycobacteria species based on 7547 genomic profiles.</title>
        <authorList>
            <person name="Matsumoto Y."/>
            <person name="Kinjo T."/>
            <person name="Motooka D."/>
            <person name="Nabeya D."/>
            <person name="Jung N."/>
            <person name="Uechi K."/>
            <person name="Horii T."/>
            <person name="Iida T."/>
            <person name="Fujita J."/>
            <person name="Nakamura S."/>
        </authorList>
    </citation>
    <scope>NUCLEOTIDE SEQUENCE [LARGE SCALE GENOMIC DNA]</scope>
    <source>
        <strain evidence="2 3">JCM 15296</strain>
    </source>
</reference>
<keyword evidence="3" id="KW-1185">Reference proteome</keyword>
<evidence type="ECO:0000256" key="1">
    <source>
        <dbReference type="SAM" id="Phobius"/>
    </source>
</evidence>
<name>A0ABN5YN49_9MYCO</name>
<dbReference type="EMBL" id="AP022577">
    <property type="protein sequence ID" value="BBX83236.1"/>
    <property type="molecule type" value="Genomic_DNA"/>
</dbReference>
<feature type="transmembrane region" description="Helical" evidence="1">
    <location>
        <begin position="37"/>
        <end position="55"/>
    </location>
</feature>
<organism evidence="2 3">
    <name type="scientific">Mycolicibacterium aubagnense</name>
    <dbReference type="NCBI Taxonomy" id="319707"/>
    <lineage>
        <taxon>Bacteria</taxon>
        <taxon>Bacillati</taxon>
        <taxon>Actinomycetota</taxon>
        <taxon>Actinomycetes</taxon>
        <taxon>Mycobacteriales</taxon>
        <taxon>Mycobacteriaceae</taxon>
        <taxon>Mycolicibacterium</taxon>
    </lineage>
</organism>
<dbReference type="Proteomes" id="UP000465609">
    <property type="component" value="Chromosome"/>
</dbReference>